<sequence>MIGILGPVLITFIIDNGIAVLDVSEALKQLEDVLDSTVRDAYFTYLTQWFRFHPGMTKDVFDEKIRNLFRNKEQLIHHNNFLLALLNKAYSSYRAKPPRQVNNKGQFELADYADYVSPSKRGASELFAPNSPFMSCRINIAAWRCGLTGADSRITQLMVFACQSFLKNLTTAIVTKARGYKVRDGKLQYSFNMPLQDPYTSISGRLNGEEKTFNNYQHVKWLHGNRPTLEETEIERLSINGISTLEKTSLIVNSKLVYETVRENPKILGQHGVHSVQSVKLSFLDDSESSSDDDSDY</sequence>
<dbReference type="CDD" id="cd22934">
    <property type="entry name" value="HFD_TADA1"/>
    <property type="match status" value="1"/>
</dbReference>
<keyword evidence="3" id="KW-0805">Transcription regulation</keyword>
<protein>
    <submittedName>
        <fullName evidence="6">Uncharacterized protein</fullName>
    </submittedName>
</protein>
<evidence type="ECO:0000256" key="4">
    <source>
        <dbReference type="ARBA" id="ARBA00023163"/>
    </source>
</evidence>
<name>U4UVH7_DENPD</name>
<dbReference type="OrthoDB" id="10264870at2759"/>
<dbReference type="STRING" id="77166.U4UVH7"/>
<dbReference type="EMBL" id="KB632384">
    <property type="protein sequence ID" value="ERL94215.1"/>
    <property type="molecule type" value="Genomic_DNA"/>
</dbReference>
<keyword evidence="5" id="KW-0539">Nucleus</keyword>
<comment type="similarity">
    <text evidence="2">Belongs to the TADA1 family.</text>
</comment>
<dbReference type="GO" id="GO:0003713">
    <property type="term" value="F:transcription coactivator activity"/>
    <property type="evidence" value="ECO:0007669"/>
    <property type="project" value="TreeGrafter"/>
</dbReference>
<dbReference type="InterPro" id="IPR024738">
    <property type="entry name" value="Hfi1/Tada1"/>
</dbReference>
<dbReference type="GO" id="GO:0006357">
    <property type="term" value="P:regulation of transcription by RNA polymerase II"/>
    <property type="evidence" value="ECO:0007669"/>
    <property type="project" value="TreeGrafter"/>
</dbReference>
<evidence type="ECO:0000256" key="2">
    <source>
        <dbReference type="ARBA" id="ARBA00010314"/>
    </source>
</evidence>
<dbReference type="GO" id="GO:0000124">
    <property type="term" value="C:SAGA complex"/>
    <property type="evidence" value="ECO:0007669"/>
    <property type="project" value="TreeGrafter"/>
</dbReference>
<dbReference type="Proteomes" id="UP000030742">
    <property type="component" value="Unassembled WGS sequence"/>
</dbReference>
<evidence type="ECO:0000313" key="6">
    <source>
        <dbReference type="EMBL" id="ERL94215.1"/>
    </source>
</evidence>
<comment type="subcellular location">
    <subcellularLocation>
        <location evidence="1">Nucleus</location>
    </subcellularLocation>
</comment>
<organism evidence="6 7">
    <name type="scientific">Dendroctonus ponderosae</name>
    <name type="common">Mountain pine beetle</name>
    <dbReference type="NCBI Taxonomy" id="77166"/>
    <lineage>
        <taxon>Eukaryota</taxon>
        <taxon>Metazoa</taxon>
        <taxon>Ecdysozoa</taxon>
        <taxon>Arthropoda</taxon>
        <taxon>Hexapoda</taxon>
        <taxon>Insecta</taxon>
        <taxon>Pterygota</taxon>
        <taxon>Neoptera</taxon>
        <taxon>Endopterygota</taxon>
        <taxon>Coleoptera</taxon>
        <taxon>Polyphaga</taxon>
        <taxon>Cucujiformia</taxon>
        <taxon>Curculionidae</taxon>
        <taxon>Scolytinae</taxon>
        <taxon>Dendroctonus</taxon>
    </lineage>
</organism>
<dbReference type="PANTHER" id="PTHR21277:SF5">
    <property type="entry name" value="TRANSCRIPTIONAL ADAPTER 1"/>
    <property type="match status" value="1"/>
</dbReference>
<keyword evidence="4" id="KW-0804">Transcription</keyword>
<dbReference type="GO" id="GO:0005634">
    <property type="term" value="C:nucleus"/>
    <property type="evidence" value="ECO:0007669"/>
    <property type="project" value="UniProtKB-SubCell"/>
</dbReference>
<reference evidence="6 7" key="1">
    <citation type="journal article" date="2013" name="Genome Biol.">
        <title>Draft genome of the mountain pine beetle, Dendroctonus ponderosae Hopkins, a major forest pest.</title>
        <authorList>
            <person name="Keeling C.I."/>
            <person name="Yuen M.M."/>
            <person name="Liao N.Y."/>
            <person name="Docking T.R."/>
            <person name="Chan S.K."/>
            <person name="Taylor G.A."/>
            <person name="Palmquist D.L."/>
            <person name="Jackman S.D."/>
            <person name="Nguyen A."/>
            <person name="Li M."/>
            <person name="Henderson H."/>
            <person name="Janes J.K."/>
            <person name="Zhao Y."/>
            <person name="Pandoh P."/>
            <person name="Moore R."/>
            <person name="Sperling F.A."/>
            <person name="Huber D.P."/>
            <person name="Birol I."/>
            <person name="Jones S.J."/>
            <person name="Bohlmann J."/>
        </authorList>
    </citation>
    <scope>NUCLEOTIDE SEQUENCE</scope>
</reference>
<evidence type="ECO:0000256" key="3">
    <source>
        <dbReference type="ARBA" id="ARBA00023015"/>
    </source>
</evidence>
<gene>
    <name evidence="6" type="ORF">D910_11496</name>
</gene>
<evidence type="ECO:0000256" key="1">
    <source>
        <dbReference type="ARBA" id="ARBA00004123"/>
    </source>
</evidence>
<evidence type="ECO:0000256" key="5">
    <source>
        <dbReference type="ARBA" id="ARBA00023242"/>
    </source>
</evidence>
<dbReference type="AlphaFoldDB" id="U4UVH7"/>
<proteinExistence type="inferred from homology"/>
<dbReference type="PANTHER" id="PTHR21277">
    <property type="entry name" value="TRANSCRIPTIONAL ADAPTER 1"/>
    <property type="match status" value="1"/>
</dbReference>
<evidence type="ECO:0000313" key="7">
    <source>
        <dbReference type="Proteomes" id="UP000030742"/>
    </source>
</evidence>
<accession>U4UVH7</accession>